<sequence length="291" mass="33291">MAQPQPVNPQQSSVKSPAFDIQAEIERIRSGGPLLTTQRDDVLHEWLDEQRESGNPGFICSAKGSGVSDSCQYYRMQHVKRRGVIQQLPVSVVYMRVPTVCSVSHFYTSLLDALSHPITTGRLKDKRPRARGRLKSFQTKLLIVDDAEFLSYEAFCELAQIYDVLKIPAVLCGTYYLEKMLKKRYWDRVMNSFLDFHEYPPMTLDEMVEIIDSWETEFLQWPGESDLLNAEMAQLIHEQTGGLRDALNEVLRKAAIKALKQKSSQITADIIQSVVTRRVQPRIKPGKEDEE</sequence>
<evidence type="ECO:0000313" key="2">
    <source>
        <dbReference type="EMBL" id="RZM79152.1"/>
    </source>
</evidence>
<dbReference type="RefSeq" id="WP_044151327.1">
    <property type="nucleotide sequence ID" value="NZ_QVFV01000002.1"/>
</dbReference>
<dbReference type="PANTHER" id="PTHR35894:SF5">
    <property type="entry name" value="MU-LIKE PROPHAGE FLUMU DNA TRANSPOSITION PROTEIN B"/>
    <property type="match status" value="1"/>
</dbReference>
<proteinExistence type="predicted"/>
<dbReference type="AlphaFoldDB" id="A0A4Q7E962"/>
<dbReference type="InterPro" id="IPR052026">
    <property type="entry name" value="ExeA_AAA_ATPase_DNA-bind"/>
</dbReference>
<dbReference type="OrthoDB" id="505976at2"/>
<dbReference type="InterPro" id="IPR027417">
    <property type="entry name" value="P-loop_NTPase"/>
</dbReference>
<evidence type="ECO:0000259" key="1">
    <source>
        <dbReference type="Pfam" id="PF13401"/>
    </source>
</evidence>
<gene>
    <name evidence="2" type="ORF">DYY88_10360</name>
</gene>
<dbReference type="GO" id="GO:0016887">
    <property type="term" value="F:ATP hydrolysis activity"/>
    <property type="evidence" value="ECO:0007669"/>
    <property type="project" value="InterPro"/>
</dbReference>
<name>A0A4Q7E962_9CYAN</name>
<evidence type="ECO:0000313" key="3">
    <source>
        <dbReference type="Proteomes" id="UP000292459"/>
    </source>
</evidence>
<dbReference type="EMBL" id="QVFV01000002">
    <property type="protein sequence ID" value="RZM79152.1"/>
    <property type="molecule type" value="Genomic_DNA"/>
</dbReference>
<organism evidence="2 3">
    <name type="scientific">Leptolyngbya iicbica LK</name>
    <dbReference type="NCBI Taxonomy" id="2294035"/>
    <lineage>
        <taxon>Bacteria</taxon>
        <taxon>Bacillati</taxon>
        <taxon>Cyanobacteriota</taxon>
        <taxon>Cyanophyceae</taxon>
        <taxon>Leptolyngbyales</taxon>
        <taxon>Leptolyngbyaceae</taxon>
        <taxon>Leptolyngbya group</taxon>
        <taxon>Leptolyngbya</taxon>
        <taxon>Leptolyngbya iicbica</taxon>
    </lineage>
</organism>
<protein>
    <recommendedName>
        <fullName evidence="1">ORC1/DEAH AAA+ ATPase domain-containing protein</fullName>
    </recommendedName>
</protein>
<accession>A0A4Q7E962</accession>
<dbReference type="PANTHER" id="PTHR35894">
    <property type="entry name" value="GENERAL SECRETION PATHWAY PROTEIN A-RELATED"/>
    <property type="match status" value="1"/>
</dbReference>
<dbReference type="InterPro" id="IPR049945">
    <property type="entry name" value="AAA_22"/>
</dbReference>
<dbReference type="Pfam" id="PF13401">
    <property type="entry name" value="AAA_22"/>
    <property type="match status" value="1"/>
</dbReference>
<reference evidence="2 3" key="1">
    <citation type="submission" date="2018-11" db="EMBL/GenBank/DDBJ databases">
        <title>Whole genome sequencing of an environmental sample.</title>
        <authorList>
            <person name="Sarangi A.N."/>
            <person name="Singh D."/>
            <person name="Tripathy S."/>
        </authorList>
    </citation>
    <scope>NUCLEOTIDE SEQUENCE [LARGE SCALE GENOMIC DNA]</scope>
    <source>
        <strain evidence="2 3">Lakshadweep</strain>
    </source>
</reference>
<dbReference type="SUPFAM" id="SSF52540">
    <property type="entry name" value="P-loop containing nucleoside triphosphate hydrolases"/>
    <property type="match status" value="1"/>
</dbReference>
<keyword evidence="3" id="KW-1185">Reference proteome</keyword>
<feature type="domain" description="ORC1/DEAH AAA+ ATPase" evidence="1">
    <location>
        <begin position="53"/>
        <end position="181"/>
    </location>
</feature>
<comment type="caution">
    <text evidence="2">The sequence shown here is derived from an EMBL/GenBank/DDBJ whole genome shotgun (WGS) entry which is preliminary data.</text>
</comment>
<dbReference type="Proteomes" id="UP000292459">
    <property type="component" value="Unassembled WGS sequence"/>
</dbReference>